<dbReference type="Pfam" id="PF14019">
    <property type="entry name" value="DUF4235"/>
    <property type="match status" value="1"/>
</dbReference>
<dbReference type="InterPro" id="IPR025329">
    <property type="entry name" value="DUF4235"/>
</dbReference>
<dbReference type="EMBL" id="JACXYU010000012">
    <property type="protein sequence ID" value="MBD3933919.1"/>
    <property type="molecule type" value="Genomic_DNA"/>
</dbReference>
<organism evidence="2 3">
    <name type="scientific">Streptomyces chumphonensis</name>
    <dbReference type="NCBI Taxonomy" id="1214925"/>
    <lineage>
        <taxon>Bacteria</taxon>
        <taxon>Bacillati</taxon>
        <taxon>Actinomycetota</taxon>
        <taxon>Actinomycetes</taxon>
        <taxon>Kitasatosporales</taxon>
        <taxon>Streptomycetaceae</taxon>
        <taxon>Streptomyces</taxon>
    </lineage>
</organism>
<reference evidence="2" key="1">
    <citation type="submission" date="2020-09" db="EMBL/GenBank/DDBJ databases">
        <title>Secondary metabolite and genome analysis of marine Streptomyces chumphonensis KK1-2T.</title>
        <authorList>
            <person name="Phongsopitanun W."/>
            <person name="Kanchanasin P."/>
            <person name="Pittayakhajonwut P."/>
            <person name="Suwanborirux K."/>
            <person name="Tanasupawat S."/>
        </authorList>
    </citation>
    <scope>NUCLEOTIDE SEQUENCE</scope>
    <source>
        <strain evidence="2">KK1-2</strain>
    </source>
</reference>
<evidence type="ECO:0000313" key="2">
    <source>
        <dbReference type="EMBL" id="MBD3933919.1"/>
    </source>
</evidence>
<dbReference type="AlphaFoldDB" id="A0A927F4A8"/>
<feature type="transmembrane region" description="Helical" evidence="1">
    <location>
        <begin position="51"/>
        <end position="69"/>
    </location>
</feature>
<keyword evidence="1" id="KW-0812">Transmembrane</keyword>
<protein>
    <submittedName>
        <fullName evidence="2">DUF4235 domain-containing protein</fullName>
    </submittedName>
</protein>
<name>A0A927F4A8_9ACTN</name>
<gene>
    <name evidence="2" type="ORF">IF129_20455</name>
</gene>
<keyword evidence="3" id="KW-1185">Reference proteome</keyword>
<dbReference type="Proteomes" id="UP000632289">
    <property type="component" value="Unassembled WGS sequence"/>
</dbReference>
<keyword evidence="1" id="KW-1133">Transmembrane helix</keyword>
<sequence>MSAVLNRAGTLSVGLVGGVVAGAIFKQVWKVVAHQEDTPDATDIERSWREVLLAAAVHGAIFAVVKAVLQRGGVLGARRVRRRRAT</sequence>
<evidence type="ECO:0000256" key="1">
    <source>
        <dbReference type="SAM" id="Phobius"/>
    </source>
</evidence>
<comment type="caution">
    <text evidence="2">The sequence shown here is derived from an EMBL/GenBank/DDBJ whole genome shotgun (WGS) entry which is preliminary data.</text>
</comment>
<keyword evidence="1" id="KW-0472">Membrane</keyword>
<proteinExistence type="predicted"/>
<accession>A0A927F4A8</accession>
<evidence type="ECO:0000313" key="3">
    <source>
        <dbReference type="Proteomes" id="UP000632289"/>
    </source>
</evidence>
<dbReference type="RefSeq" id="WP_191211209.1">
    <property type="nucleotide sequence ID" value="NZ_JACXYU010000012.1"/>
</dbReference>